<evidence type="ECO:0000313" key="2">
    <source>
        <dbReference type="Proteomes" id="UP001500683"/>
    </source>
</evidence>
<organism evidence="1 2">
    <name type="scientific">Actinomadura miaoliensis</name>
    <dbReference type="NCBI Taxonomy" id="430685"/>
    <lineage>
        <taxon>Bacteria</taxon>
        <taxon>Bacillati</taxon>
        <taxon>Actinomycetota</taxon>
        <taxon>Actinomycetes</taxon>
        <taxon>Streptosporangiales</taxon>
        <taxon>Thermomonosporaceae</taxon>
        <taxon>Actinomadura</taxon>
    </lineage>
</organism>
<gene>
    <name evidence="1" type="ORF">GCM10022214_03620</name>
</gene>
<reference evidence="2" key="1">
    <citation type="journal article" date="2019" name="Int. J. Syst. Evol. Microbiol.">
        <title>The Global Catalogue of Microorganisms (GCM) 10K type strain sequencing project: providing services to taxonomists for standard genome sequencing and annotation.</title>
        <authorList>
            <consortium name="The Broad Institute Genomics Platform"/>
            <consortium name="The Broad Institute Genome Sequencing Center for Infectious Disease"/>
            <person name="Wu L."/>
            <person name="Ma J."/>
        </authorList>
    </citation>
    <scope>NUCLEOTIDE SEQUENCE [LARGE SCALE GENOMIC DNA]</scope>
    <source>
        <strain evidence="2">JCM 16702</strain>
    </source>
</reference>
<protein>
    <submittedName>
        <fullName evidence="1">Uncharacterized protein</fullName>
    </submittedName>
</protein>
<keyword evidence="2" id="KW-1185">Reference proteome</keyword>
<name>A0ABP7UYY1_9ACTN</name>
<sequence length="160" mass="17295">MFCNGDLGTSRLTYHAVGAEGHGGDVDDPFDLGRPARRQVRGDARDEGLPVRTYIRRTDDPTFVSVLLEDLAALAGLTLAFAGARRSHSRRLWEFGIGCPQPHRRGSPLSELPAISWLCETTSPGCLGVRAGECLGGRPPMAGIGHLQISGWPPLRGWRP</sequence>
<dbReference type="Proteomes" id="UP001500683">
    <property type="component" value="Unassembled WGS sequence"/>
</dbReference>
<dbReference type="RefSeq" id="WP_344939634.1">
    <property type="nucleotide sequence ID" value="NZ_BAAAZG010000001.1"/>
</dbReference>
<proteinExistence type="predicted"/>
<evidence type="ECO:0000313" key="1">
    <source>
        <dbReference type="EMBL" id="GAA4055592.1"/>
    </source>
</evidence>
<dbReference type="EMBL" id="BAAAZG010000001">
    <property type="protein sequence ID" value="GAA4055592.1"/>
    <property type="molecule type" value="Genomic_DNA"/>
</dbReference>
<comment type="caution">
    <text evidence="1">The sequence shown here is derived from an EMBL/GenBank/DDBJ whole genome shotgun (WGS) entry which is preliminary data.</text>
</comment>
<accession>A0ABP7UYY1</accession>